<reference evidence="8 9" key="1">
    <citation type="submission" date="2016-06" db="EMBL/GenBank/DDBJ databases">
        <title>Complete genome sequence of Streptomyces griseochromogenes ATCC 14511, the Blasticidin S producer.</title>
        <authorList>
            <person name="Wu L."/>
        </authorList>
    </citation>
    <scope>NUCLEOTIDE SEQUENCE [LARGE SCALE GENOMIC DNA]</scope>
    <source>
        <strain evidence="8 9">ATCC 14511</strain>
    </source>
</reference>
<evidence type="ECO:0000313" key="9">
    <source>
        <dbReference type="Proteomes" id="UP000092659"/>
    </source>
</evidence>
<evidence type="ECO:0000256" key="2">
    <source>
        <dbReference type="ARBA" id="ARBA00022670"/>
    </source>
</evidence>
<dbReference type="InterPro" id="IPR023828">
    <property type="entry name" value="Peptidase_S8_Ser-AS"/>
</dbReference>
<dbReference type="GO" id="GO:0006508">
    <property type="term" value="P:proteolysis"/>
    <property type="evidence" value="ECO:0007669"/>
    <property type="project" value="UniProtKB-KW"/>
</dbReference>
<dbReference type="InterPro" id="IPR000209">
    <property type="entry name" value="Peptidase_S8/S53_dom"/>
</dbReference>
<evidence type="ECO:0000256" key="4">
    <source>
        <dbReference type="ARBA" id="ARBA00022825"/>
    </source>
</evidence>
<keyword evidence="4" id="KW-0720">Serine protease</keyword>
<dbReference type="Gene3D" id="3.40.50.200">
    <property type="entry name" value="Peptidase S8/S53 domain"/>
    <property type="match status" value="1"/>
</dbReference>
<dbReference type="Proteomes" id="UP000092659">
    <property type="component" value="Chromosome"/>
</dbReference>
<name>A0A1B1BCH6_9ACTN</name>
<evidence type="ECO:0000256" key="3">
    <source>
        <dbReference type="ARBA" id="ARBA00022801"/>
    </source>
</evidence>
<dbReference type="GO" id="GO:0004252">
    <property type="term" value="F:serine-type endopeptidase activity"/>
    <property type="evidence" value="ECO:0007669"/>
    <property type="project" value="InterPro"/>
</dbReference>
<organism evidence="8 9">
    <name type="scientific">Streptomyces griseochromogenes</name>
    <dbReference type="NCBI Taxonomy" id="68214"/>
    <lineage>
        <taxon>Bacteria</taxon>
        <taxon>Bacillati</taxon>
        <taxon>Actinomycetota</taxon>
        <taxon>Actinomycetes</taxon>
        <taxon>Kitasatosporales</taxon>
        <taxon>Streptomycetaceae</taxon>
        <taxon>Streptomyces</taxon>
    </lineage>
</organism>
<comment type="similarity">
    <text evidence="1 5">Belongs to the peptidase S8 family.</text>
</comment>
<dbReference type="InterPro" id="IPR015500">
    <property type="entry name" value="Peptidase_S8_subtilisin-rel"/>
</dbReference>
<evidence type="ECO:0000256" key="1">
    <source>
        <dbReference type="ARBA" id="ARBA00011073"/>
    </source>
</evidence>
<dbReference type="EMBL" id="CP016279">
    <property type="protein sequence ID" value="ANP56528.1"/>
    <property type="molecule type" value="Genomic_DNA"/>
</dbReference>
<accession>A0A1B1BCH6</accession>
<feature type="compositionally biased region" description="Polar residues" evidence="6">
    <location>
        <begin position="89"/>
        <end position="98"/>
    </location>
</feature>
<dbReference type="Pfam" id="PF00082">
    <property type="entry name" value="Peptidase_S8"/>
    <property type="match status" value="1"/>
</dbReference>
<dbReference type="PROSITE" id="PS00138">
    <property type="entry name" value="SUBTILASE_SER"/>
    <property type="match status" value="1"/>
</dbReference>
<evidence type="ECO:0000259" key="7">
    <source>
        <dbReference type="Pfam" id="PF00082"/>
    </source>
</evidence>
<dbReference type="InterPro" id="IPR050131">
    <property type="entry name" value="Peptidase_S8_subtilisin-like"/>
</dbReference>
<proteinExistence type="inferred from homology"/>
<protein>
    <recommendedName>
        <fullName evidence="7">Peptidase S8/S53 domain-containing protein</fullName>
    </recommendedName>
</protein>
<keyword evidence="2" id="KW-0645">Protease</keyword>
<dbReference type="PRINTS" id="PR00723">
    <property type="entry name" value="SUBTILISIN"/>
</dbReference>
<evidence type="ECO:0000256" key="5">
    <source>
        <dbReference type="PROSITE-ProRule" id="PRU01240"/>
    </source>
</evidence>
<gene>
    <name evidence="8" type="ORF">AVL59_15470</name>
</gene>
<evidence type="ECO:0000256" key="6">
    <source>
        <dbReference type="SAM" id="MobiDB-lite"/>
    </source>
</evidence>
<evidence type="ECO:0000313" key="8">
    <source>
        <dbReference type="EMBL" id="ANP56528.1"/>
    </source>
</evidence>
<dbReference type="PANTHER" id="PTHR43806">
    <property type="entry name" value="PEPTIDASE S8"/>
    <property type="match status" value="1"/>
</dbReference>
<dbReference type="PROSITE" id="PS51892">
    <property type="entry name" value="SUBTILASE"/>
    <property type="match status" value="1"/>
</dbReference>
<comment type="caution">
    <text evidence="5">Lacks conserved residue(s) required for the propagation of feature annotation.</text>
</comment>
<dbReference type="KEGG" id="sgs:AVL59_15470"/>
<sequence>MGALGLGMSPAAAPVGRNTGAEFLVLYRQGVPDDAAHRAIGAAHGVMVHENRAIGLATVRSDPGFPGRARQQPLLREVAWNRTVGTAPDTGTSRTAVNRTTTGRTAEAREAPGGTGLPARTAPLAKYQWDMRQIHATGDGSQAIERGRPSVRVGVISTGIDASHPDIAKNFDRADSRDFAVDIPEDANGKTVDGPCRYEGCRAPSDVDPDGHGTALASLIAGAGTGMAGVAPDVRLVNLRAGTKSGLFLLGPTVDALTYAADRRLDIVDLNYVDPWLFNCADNPADSPEEQAQQRLDIEAMRRALDYAHHRDVTMIATAGSQYADYTKPYVDRISPYFAAFKGQNPHTRNIPAICQSLPAEGDHVMAVGATGISTRKAVYSSFGNGYITVTAPGGDAYDTADHKQDVTRSVLTAYPEAVAREHGDLNPDGTPRNPAVIRHCAHGTCGYYIFQEGTSMAAPHVVGVAALIVSRLKQQQASAGGVSPELVERLLRRTADAHACPLPATVVYVSQVKQPDGSYRRVESRQTCEGRADGNGFYGAGIVDALKAVKAVG</sequence>
<dbReference type="PANTHER" id="PTHR43806:SF11">
    <property type="entry name" value="CEREVISIN-RELATED"/>
    <property type="match status" value="1"/>
</dbReference>
<keyword evidence="3" id="KW-0378">Hydrolase</keyword>
<dbReference type="STRING" id="68214.AVL59_15470"/>
<dbReference type="SUPFAM" id="SSF52743">
    <property type="entry name" value="Subtilisin-like"/>
    <property type="match status" value="1"/>
</dbReference>
<feature type="domain" description="Peptidase S8/S53" evidence="7">
    <location>
        <begin position="151"/>
        <end position="497"/>
    </location>
</feature>
<dbReference type="AlphaFoldDB" id="A0A1B1BCH6"/>
<feature type="region of interest" description="Disordered" evidence="6">
    <location>
        <begin position="85"/>
        <end position="120"/>
    </location>
</feature>
<dbReference type="InterPro" id="IPR036852">
    <property type="entry name" value="Peptidase_S8/S53_dom_sf"/>
</dbReference>